<protein>
    <submittedName>
        <fullName evidence="2">Putative secreted peptide</fullName>
    </submittedName>
</protein>
<evidence type="ECO:0000313" key="2">
    <source>
        <dbReference type="EMBL" id="MBW33188.1"/>
    </source>
</evidence>
<feature type="chain" id="PRO_5014714327" evidence="1">
    <location>
        <begin position="25"/>
        <end position="83"/>
    </location>
</feature>
<feature type="signal peptide" evidence="1">
    <location>
        <begin position="1"/>
        <end position="24"/>
    </location>
</feature>
<name>A0A2M3ZXS7_9DIPT</name>
<dbReference type="EMBL" id="GGFM01012437">
    <property type="protein sequence ID" value="MBW33188.1"/>
    <property type="molecule type" value="Transcribed_RNA"/>
</dbReference>
<organism evidence="2">
    <name type="scientific">Anopheles braziliensis</name>
    <dbReference type="NCBI Taxonomy" id="58242"/>
    <lineage>
        <taxon>Eukaryota</taxon>
        <taxon>Metazoa</taxon>
        <taxon>Ecdysozoa</taxon>
        <taxon>Arthropoda</taxon>
        <taxon>Hexapoda</taxon>
        <taxon>Insecta</taxon>
        <taxon>Pterygota</taxon>
        <taxon>Neoptera</taxon>
        <taxon>Endopterygota</taxon>
        <taxon>Diptera</taxon>
        <taxon>Nematocera</taxon>
        <taxon>Culicoidea</taxon>
        <taxon>Culicidae</taxon>
        <taxon>Anophelinae</taxon>
        <taxon>Anopheles</taxon>
    </lineage>
</organism>
<reference evidence="2" key="1">
    <citation type="submission" date="2018-01" db="EMBL/GenBank/DDBJ databases">
        <title>An insight into the sialome of Amazonian anophelines.</title>
        <authorList>
            <person name="Ribeiro J.M."/>
            <person name="Scarpassa V."/>
            <person name="Calvo E."/>
        </authorList>
    </citation>
    <scope>NUCLEOTIDE SEQUENCE</scope>
    <source>
        <tissue evidence="2">Salivary glands</tissue>
    </source>
</reference>
<keyword evidence="1" id="KW-0732">Signal</keyword>
<sequence length="83" mass="9139">MSVFRLFCELMVITTTTRVQGALACPEVELIVDNTPLRLSFSWVVQTGLLGGRVLDSSPINCRMITSTQLVVTNISQYLYIGG</sequence>
<accession>A0A2M3ZXS7</accession>
<evidence type="ECO:0000256" key="1">
    <source>
        <dbReference type="SAM" id="SignalP"/>
    </source>
</evidence>
<proteinExistence type="predicted"/>
<dbReference type="AlphaFoldDB" id="A0A2M3ZXS7"/>